<dbReference type="STRING" id="36842.SAMN02194393_03687"/>
<proteinExistence type="predicted"/>
<reference evidence="2 3" key="1">
    <citation type="submission" date="2017-02" db="EMBL/GenBank/DDBJ databases">
        <authorList>
            <person name="Peterson S.W."/>
        </authorList>
    </citation>
    <scope>NUCLEOTIDE SEQUENCE [LARGE SCALE GENOMIC DNA]</scope>
    <source>
        <strain evidence="2 3">M1</strain>
    </source>
</reference>
<name>A0A1T5M166_9FIRM</name>
<keyword evidence="3" id="KW-1185">Reference proteome</keyword>
<dbReference type="InterPro" id="IPR029058">
    <property type="entry name" value="AB_hydrolase_fold"/>
</dbReference>
<dbReference type="OrthoDB" id="5902829at2"/>
<protein>
    <recommendedName>
        <fullName evidence="1">BD-FAE-like domain-containing protein</fullName>
    </recommendedName>
</protein>
<evidence type="ECO:0000313" key="2">
    <source>
        <dbReference type="EMBL" id="SKC81966.1"/>
    </source>
</evidence>
<feature type="domain" description="BD-FAE-like" evidence="1">
    <location>
        <begin position="40"/>
        <end position="145"/>
    </location>
</feature>
<gene>
    <name evidence="2" type="ORF">SAMN02194393_03687</name>
</gene>
<evidence type="ECO:0000313" key="3">
    <source>
        <dbReference type="Proteomes" id="UP000190285"/>
    </source>
</evidence>
<dbReference type="InterPro" id="IPR049492">
    <property type="entry name" value="BD-FAE-like_dom"/>
</dbReference>
<dbReference type="SUPFAM" id="SSF53474">
    <property type="entry name" value="alpha/beta-Hydrolases"/>
    <property type="match status" value="1"/>
</dbReference>
<organism evidence="2 3">
    <name type="scientific">Maledivibacter halophilus</name>
    <dbReference type="NCBI Taxonomy" id="36842"/>
    <lineage>
        <taxon>Bacteria</taxon>
        <taxon>Bacillati</taxon>
        <taxon>Bacillota</taxon>
        <taxon>Clostridia</taxon>
        <taxon>Peptostreptococcales</taxon>
        <taxon>Caminicellaceae</taxon>
        <taxon>Maledivibacter</taxon>
    </lineage>
</organism>
<dbReference type="Proteomes" id="UP000190285">
    <property type="component" value="Unassembled WGS sequence"/>
</dbReference>
<sequence>MNEIEEILKKRIVYEVNNMKSVDVNRNIVYKNTNDMKLKMDIYMPLEFDNNLKYPAVILVHGDGPAEILENIKDSGQYVSLGQLIAASGLIAVTFNHRSSYRLTRMRDVGDDIEDAIEYVKENAERLNINKDMVGLWALSAGVPYGVSVVLKNRQLNIKCLVSYYGYLDLQHRKEEFSEDITYEKLKEFSPLAYLINVKNEFPSLFIARAGLDHPVINRSIDNFIYKLLELNIDFDLYNHSNGEHGFDIYNDSIRTCEIIKLTIEFLRKHLGVA</sequence>
<dbReference type="EMBL" id="FUZT01000009">
    <property type="protein sequence ID" value="SKC81966.1"/>
    <property type="molecule type" value="Genomic_DNA"/>
</dbReference>
<dbReference type="RefSeq" id="WP_079493563.1">
    <property type="nucleotide sequence ID" value="NZ_FUZT01000009.1"/>
</dbReference>
<evidence type="ECO:0000259" key="1">
    <source>
        <dbReference type="Pfam" id="PF20434"/>
    </source>
</evidence>
<accession>A0A1T5M166</accession>
<dbReference type="Pfam" id="PF20434">
    <property type="entry name" value="BD-FAE"/>
    <property type="match status" value="1"/>
</dbReference>
<dbReference type="AlphaFoldDB" id="A0A1T5M166"/>
<dbReference type="Gene3D" id="3.40.50.1820">
    <property type="entry name" value="alpha/beta hydrolase"/>
    <property type="match status" value="1"/>
</dbReference>